<dbReference type="PROSITE" id="PS50928">
    <property type="entry name" value="ABC_TM1"/>
    <property type="match status" value="1"/>
</dbReference>
<feature type="transmembrane region" description="Helical" evidence="7">
    <location>
        <begin position="266"/>
        <end position="289"/>
    </location>
</feature>
<keyword evidence="6 7" id="KW-0472">Membrane</keyword>
<feature type="region of interest" description="Disordered" evidence="8">
    <location>
        <begin position="1"/>
        <end position="30"/>
    </location>
</feature>
<keyword evidence="11" id="KW-1185">Reference proteome</keyword>
<sequence length="304" mass="33267">MSTEPATSTEPRRDQHGHRSDHSRRSPRRGRAPLVPTAILLLGTFYCLIPLAWVVMASTKSGSELFTTFTFWPGSGLLENVGELTAHREGLYWRWMANSALYAGLGAFLSALLSCLTGFALAKYRFPGRTALFNILLAGVLVPPIMLAVPQFLLFAEVGLTNSYLSVLLPSVVSPFGIYLARVYAAASVPDSLLEAARTEGAGELRVFWKVALPIMLPGLVTVFLFQFVAIWNNFLLPYILLSDDGKFPVTVGLYTLLNQGASQPVLYTLVITGSLLSVIPLIALFLSLQRFWRIDLLSGAVKS</sequence>
<reference evidence="10" key="1">
    <citation type="submission" date="2022-06" db="EMBL/GenBank/DDBJ databases">
        <authorList>
            <person name="Ping M."/>
        </authorList>
    </citation>
    <scope>NUCLEOTIDE SEQUENCE</scope>
    <source>
        <strain evidence="10">JCM11759T</strain>
    </source>
</reference>
<feature type="compositionally biased region" description="Basic and acidic residues" evidence="8">
    <location>
        <begin position="10"/>
        <end position="24"/>
    </location>
</feature>
<evidence type="ECO:0000259" key="9">
    <source>
        <dbReference type="PROSITE" id="PS50928"/>
    </source>
</evidence>
<gene>
    <name evidence="10" type="ORF">NE857_13550</name>
</gene>
<accession>A0ABY5DHE0</accession>
<keyword evidence="2 7" id="KW-0813">Transport</keyword>
<evidence type="ECO:0000256" key="1">
    <source>
        <dbReference type="ARBA" id="ARBA00004651"/>
    </source>
</evidence>
<evidence type="ECO:0000313" key="10">
    <source>
        <dbReference type="EMBL" id="USY22541.1"/>
    </source>
</evidence>
<evidence type="ECO:0000256" key="8">
    <source>
        <dbReference type="SAM" id="MobiDB-lite"/>
    </source>
</evidence>
<keyword evidence="4 7" id="KW-0812">Transmembrane</keyword>
<keyword evidence="5 7" id="KW-1133">Transmembrane helix</keyword>
<feature type="transmembrane region" description="Helical" evidence="7">
    <location>
        <begin position="207"/>
        <end position="232"/>
    </location>
</feature>
<feature type="domain" description="ABC transmembrane type-1" evidence="9">
    <location>
        <begin position="96"/>
        <end position="289"/>
    </location>
</feature>
<dbReference type="SUPFAM" id="SSF161098">
    <property type="entry name" value="MetI-like"/>
    <property type="match status" value="1"/>
</dbReference>
<evidence type="ECO:0000256" key="4">
    <source>
        <dbReference type="ARBA" id="ARBA00022692"/>
    </source>
</evidence>
<dbReference type="PANTHER" id="PTHR43744">
    <property type="entry name" value="ABC TRANSPORTER PERMEASE PROTEIN MG189-RELATED-RELATED"/>
    <property type="match status" value="1"/>
</dbReference>
<protein>
    <submittedName>
        <fullName evidence="10">Carbohydrate ABC transporter permease</fullName>
    </submittedName>
</protein>
<keyword evidence="3" id="KW-1003">Cell membrane</keyword>
<feature type="transmembrane region" description="Helical" evidence="7">
    <location>
        <begin position="167"/>
        <end position="187"/>
    </location>
</feature>
<name>A0ABY5DHE0_9ACTN</name>
<evidence type="ECO:0000256" key="5">
    <source>
        <dbReference type="ARBA" id="ARBA00022989"/>
    </source>
</evidence>
<dbReference type="CDD" id="cd06261">
    <property type="entry name" value="TM_PBP2"/>
    <property type="match status" value="1"/>
</dbReference>
<feature type="transmembrane region" description="Helical" evidence="7">
    <location>
        <begin position="133"/>
        <end position="155"/>
    </location>
</feature>
<dbReference type="PANTHER" id="PTHR43744:SF12">
    <property type="entry name" value="ABC TRANSPORTER PERMEASE PROTEIN MG189-RELATED"/>
    <property type="match status" value="1"/>
</dbReference>
<evidence type="ECO:0000256" key="3">
    <source>
        <dbReference type="ARBA" id="ARBA00022475"/>
    </source>
</evidence>
<dbReference type="InterPro" id="IPR000515">
    <property type="entry name" value="MetI-like"/>
</dbReference>
<evidence type="ECO:0000256" key="2">
    <source>
        <dbReference type="ARBA" id="ARBA00022448"/>
    </source>
</evidence>
<comment type="subcellular location">
    <subcellularLocation>
        <location evidence="1 7">Cell membrane</location>
        <topology evidence="1 7">Multi-pass membrane protein</topology>
    </subcellularLocation>
</comment>
<feature type="transmembrane region" description="Helical" evidence="7">
    <location>
        <begin position="34"/>
        <end position="56"/>
    </location>
</feature>
<dbReference type="RefSeq" id="WP_254421313.1">
    <property type="nucleotide sequence ID" value="NZ_BAAAJB010000031.1"/>
</dbReference>
<dbReference type="Gene3D" id="1.10.3720.10">
    <property type="entry name" value="MetI-like"/>
    <property type="match status" value="1"/>
</dbReference>
<comment type="similarity">
    <text evidence="7">Belongs to the binding-protein-dependent transport system permease family.</text>
</comment>
<organism evidence="10 11">
    <name type="scientific">Nocardiopsis exhalans</name>
    <dbReference type="NCBI Taxonomy" id="163604"/>
    <lineage>
        <taxon>Bacteria</taxon>
        <taxon>Bacillati</taxon>
        <taxon>Actinomycetota</taxon>
        <taxon>Actinomycetes</taxon>
        <taxon>Streptosporangiales</taxon>
        <taxon>Nocardiopsidaceae</taxon>
        <taxon>Nocardiopsis</taxon>
    </lineage>
</organism>
<dbReference type="InterPro" id="IPR035906">
    <property type="entry name" value="MetI-like_sf"/>
</dbReference>
<proteinExistence type="inferred from homology"/>
<dbReference type="Proteomes" id="UP001055940">
    <property type="component" value="Chromosome"/>
</dbReference>
<evidence type="ECO:0000256" key="7">
    <source>
        <dbReference type="RuleBase" id="RU363032"/>
    </source>
</evidence>
<evidence type="ECO:0000256" key="6">
    <source>
        <dbReference type="ARBA" id="ARBA00023136"/>
    </source>
</evidence>
<dbReference type="EMBL" id="CP099837">
    <property type="protein sequence ID" value="USY22541.1"/>
    <property type="molecule type" value="Genomic_DNA"/>
</dbReference>
<feature type="transmembrane region" description="Helical" evidence="7">
    <location>
        <begin position="100"/>
        <end position="121"/>
    </location>
</feature>
<dbReference type="Pfam" id="PF00528">
    <property type="entry name" value="BPD_transp_1"/>
    <property type="match status" value="1"/>
</dbReference>
<evidence type="ECO:0000313" key="11">
    <source>
        <dbReference type="Proteomes" id="UP001055940"/>
    </source>
</evidence>